<accession>A0A815ZLG2</accession>
<feature type="binding site" evidence="3">
    <location>
        <position position="80"/>
    </location>
    <ligand>
        <name>Mg(2+)</name>
        <dbReference type="ChEBI" id="CHEBI:18420"/>
        <label>1</label>
    </ligand>
</feature>
<keyword evidence="1" id="KW-0677">Repeat</keyword>
<gene>
    <name evidence="5" type="ORF">CJN711_LOCUS33393</name>
</gene>
<dbReference type="PROSITE" id="PS50005">
    <property type="entry name" value="TPR"/>
    <property type="match status" value="2"/>
</dbReference>
<name>A0A815ZLG2_9BILA</name>
<proteinExistence type="predicted"/>
<dbReference type="Pfam" id="PF03747">
    <property type="entry name" value="ADP_ribosyl_GH"/>
    <property type="match status" value="1"/>
</dbReference>
<keyword evidence="2 4" id="KW-0802">TPR repeat</keyword>
<dbReference type="InterPro" id="IPR011990">
    <property type="entry name" value="TPR-like_helical_dom_sf"/>
</dbReference>
<evidence type="ECO:0000313" key="6">
    <source>
        <dbReference type="Proteomes" id="UP000663855"/>
    </source>
</evidence>
<dbReference type="SUPFAM" id="SSF48452">
    <property type="entry name" value="TPR-like"/>
    <property type="match status" value="1"/>
</dbReference>
<protein>
    <submittedName>
        <fullName evidence="5">Uncharacterized protein</fullName>
    </submittedName>
</protein>
<dbReference type="EMBL" id="CAJNOV010016145">
    <property type="protein sequence ID" value="CAF1585009.1"/>
    <property type="molecule type" value="Genomic_DNA"/>
</dbReference>
<keyword evidence="3" id="KW-0460">Magnesium</keyword>
<feature type="binding site" evidence="3">
    <location>
        <position position="78"/>
    </location>
    <ligand>
        <name>Mg(2+)</name>
        <dbReference type="ChEBI" id="CHEBI:18420"/>
        <label>1</label>
    </ligand>
</feature>
<evidence type="ECO:0000256" key="3">
    <source>
        <dbReference type="PIRSR" id="PIRSR605502-1"/>
    </source>
</evidence>
<dbReference type="Gene3D" id="1.25.40.10">
    <property type="entry name" value="Tetratricopeptide repeat domain"/>
    <property type="match status" value="1"/>
</dbReference>
<feature type="binding site" evidence="3">
    <location>
        <position position="79"/>
    </location>
    <ligand>
        <name>Mg(2+)</name>
        <dbReference type="ChEBI" id="CHEBI:18420"/>
        <label>1</label>
    </ligand>
</feature>
<dbReference type="PANTHER" id="PTHR45641">
    <property type="entry name" value="TETRATRICOPEPTIDE REPEAT PROTEIN (AFU_ORTHOLOGUE AFUA_6G03870)"/>
    <property type="match status" value="1"/>
</dbReference>
<comment type="caution">
    <text evidence="5">The sequence shown here is derived from an EMBL/GenBank/DDBJ whole genome shotgun (WGS) entry which is preliminary data.</text>
</comment>
<dbReference type="GO" id="GO:0046872">
    <property type="term" value="F:metal ion binding"/>
    <property type="evidence" value="ECO:0007669"/>
    <property type="project" value="UniProtKB-KW"/>
</dbReference>
<evidence type="ECO:0000256" key="2">
    <source>
        <dbReference type="ARBA" id="ARBA00022803"/>
    </source>
</evidence>
<dbReference type="InterPro" id="IPR019734">
    <property type="entry name" value="TPR_rpt"/>
</dbReference>
<sequence length="493" mass="56275">MLSNDSNKDWMIDPTVVPAQMSPVDPPAVRNCDRLIASIVCFTLGEKLSNHSIEDYILDHIELERECSDRTNLCLAWSDDVSLALCFIVSLIQYGGYSQDDLTQQYINWWMNGFMSPTGVCFTPSIHIKQTIEQMSINLAAESLAVITDENIYTTPPSPPVAALLRISPIAYFYSNHSPSVRIEVITHCVRAMFGQEISIENFVIYIELLVNALNGHAKEKILQSIQIPLDRSHSMSVALIKLIDILRMDNNDIQQGVQQALAFNQSIEQESKWRNPYDSNQTILVTLYLQVSGALYYQTVPSEWLTSNDDNDKDLRKLRFHIRQELYDTTNKTPFGQLLKMSDDDERLIMFHSHLGATYNDLRRYEEALTHLKKVTGLEAPESSMSCAETFANIASTFNNLAEISFKRGDYEDALRQFLEVLHIDLRTLPPYHTSLANTYHNIGFIQMEQKHYVQALENITKALDIAKKSNHPDMHEYQKLIDTIVGVMIIK</sequence>
<dbReference type="AlphaFoldDB" id="A0A815ZLG2"/>
<comment type="cofactor">
    <cofactor evidence="3">
        <name>Mg(2+)</name>
        <dbReference type="ChEBI" id="CHEBI:18420"/>
    </cofactor>
    <text evidence="3">Binds 2 magnesium ions per subunit.</text>
</comment>
<evidence type="ECO:0000313" key="5">
    <source>
        <dbReference type="EMBL" id="CAF1585009.1"/>
    </source>
</evidence>
<organism evidence="5 6">
    <name type="scientific">Rotaria magnacalcarata</name>
    <dbReference type="NCBI Taxonomy" id="392030"/>
    <lineage>
        <taxon>Eukaryota</taxon>
        <taxon>Metazoa</taxon>
        <taxon>Spiralia</taxon>
        <taxon>Gnathifera</taxon>
        <taxon>Rotifera</taxon>
        <taxon>Eurotatoria</taxon>
        <taxon>Bdelloidea</taxon>
        <taxon>Philodinida</taxon>
        <taxon>Philodinidae</taxon>
        <taxon>Rotaria</taxon>
    </lineage>
</organism>
<feature type="repeat" description="TPR" evidence="4">
    <location>
        <begin position="438"/>
        <end position="471"/>
    </location>
</feature>
<dbReference type="PANTHER" id="PTHR45641:SF1">
    <property type="entry name" value="AAA+ ATPASE DOMAIN-CONTAINING PROTEIN"/>
    <property type="match status" value="1"/>
</dbReference>
<evidence type="ECO:0000256" key="1">
    <source>
        <dbReference type="ARBA" id="ARBA00022737"/>
    </source>
</evidence>
<feature type="repeat" description="TPR" evidence="4">
    <location>
        <begin position="396"/>
        <end position="429"/>
    </location>
</feature>
<dbReference type="InterPro" id="IPR005502">
    <property type="entry name" value="Ribosyl_crysJ1"/>
</dbReference>
<dbReference type="SMART" id="SM00028">
    <property type="entry name" value="TPR"/>
    <property type="match status" value="3"/>
</dbReference>
<dbReference type="Pfam" id="PF13424">
    <property type="entry name" value="TPR_12"/>
    <property type="match status" value="1"/>
</dbReference>
<dbReference type="Gene3D" id="1.10.4080.10">
    <property type="entry name" value="ADP-ribosylation/Crystallin J1"/>
    <property type="match status" value="1"/>
</dbReference>
<dbReference type="InterPro" id="IPR036705">
    <property type="entry name" value="Ribosyl_crysJ1_sf"/>
</dbReference>
<reference evidence="5" key="1">
    <citation type="submission" date="2021-02" db="EMBL/GenBank/DDBJ databases">
        <authorList>
            <person name="Nowell W R."/>
        </authorList>
    </citation>
    <scope>NUCLEOTIDE SEQUENCE</scope>
</reference>
<keyword evidence="3" id="KW-0479">Metal-binding</keyword>
<evidence type="ECO:0000256" key="4">
    <source>
        <dbReference type="PROSITE-ProRule" id="PRU00339"/>
    </source>
</evidence>
<dbReference type="SUPFAM" id="SSF101478">
    <property type="entry name" value="ADP-ribosylglycohydrolase"/>
    <property type="match status" value="1"/>
</dbReference>
<dbReference type="Proteomes" id="UP000663855">
    <property type="component" value="Unassembled WGS sequence"/>
</dbReference>